<dbReference type="Pfam" id="PF13359">
    <property type="entry name" value="DDE_Tnp_4"/>
    <property type="match status" value="1"/>
</dbReference>
<dbReference type="GO" id="GO:0046872">
    <property type="term" value="F:metal ion binding"/>
    <property type="evidence" value="ECO:0007669"/>
    <property type="project" value="UniProtKB-KW"/>
</dbReference>
<dbReference type="Proteomes" id="UP000269198">
    <property type="component" value="Unassembled WGS sequence"/>
</dbReference>
<comment type="cofactor">
    <cofactor evidence="1">
        <name>a divalent metal cation</name>
        <dbReference type="ChEBI" id="CHEBI:60240"/>
    </cofactor>
</comment>
<evidence type="ECO:0000313" key="4">
    <source>
        <dbReference type="EMBL" id="RNL82136.1"/>
    </source>
</evidence>
<feature type="domain" description="DDE Tnp4" evidence="3">
    <location>
        <begin position="10"/>
        <end position="99"/>
    </location>
</feature>
<evidence type="ECO:0000313" key="5">
    <source>
        <dbReference type="Proteomes" id="UP000269198"/>
    </source>
</evidence>
<dbReference type="EMBL" id="RJMB01000026">
    <property type="protein sequence ID" value="RNL82136.1"/>
    <property type="molecule type" value="Genomic_DNA"/>
</dbReference>
<evidence type="ECO:0000256" key="1">
    <source>
        <dbReference type="ARBA" id="ARBA00001968"/>
    </source>
</evidence>
<accession>A0A3N0E2T4</accession>
<name>A0A3N0E2T4_9ACTN</name>
<evidence type="ECO:0000259" key="3">
    <source>
        <dbReference type="Pfam" id="PF13359"/>
    </source>
</evidence>
<evidence type="ECO:0000256" key="2">
    <source>
        <dbReference type="ARBA" id="ARBA00022723"/>
    </source>
</evidence>
<keyword evidence="5" id="KW-1185">Reference proteome</keyword>
<protein>
    <recommendedName>
        <fullName evidence="3">DDE Tnp4 domain-containing protein</fullName>
    </recommendedName>
</protein>
<proteinExistence type="predicted"/>
<dbReference type="InterPro" id="IPR027806">
    <property type="entry name" value="HARBI1_dom"/>
</dbReference>
<sequence length="120" mass="13292">MAIPPLPVAVYDIRVARTHGIIGVLANEDVACWVDKCYRGAGGTVMVPFRGSWENLSAGQRPLNRSHAKIRALGEQAVATLKHWRLLDKLRCSPAWTTVLVRAILTLHLTNSIPKMKRAQ</sequence>
<organism evidence="4 5">
    <name type="scientific">Halostreptopolyspora alba</name>
    <dbReference type="NCBI Taxonomy" id="2487137"/>
    <lineage>
        <taxon>Bacteria</taxon>
        <taxon>Bacillati</taxon>
        <taxon>Actinomycetota</taxon>
        <taxon>Actinomycetes</taxon>
        <taxon>Streptosporangiales</taxon>
        <taxon>Nocardiopsidaceae</taxon>
        <taxon>Halostreptopolyspora</taxon>
    </lineage>
</organism>
<keyword evidence="2" id="KW-0479">Metal-binding</keyword>
<dbReference type="AlphaFoldDB" id="A0A3N0E2T4"/>
<comment type="caution">
    <text evidence="4">The sequence shown here is derived from an EMBL/GenBank/DDBJ whole genome shotgun (WGS) entry which is preliminary data.</text>
</comment>
<gene>
    <name evidence="4" type="ORF">EFW17_20480</name>
</gene>
<dbReference type="OrthoDB" id="4311726at2"/>
<reference evidence="4 5" key="1">
    <citation type="submission" date="2018-11" db="EMBL/GenBank/DDBJ databases">
        <title>The genome draft of YIM 96095.</title>
        <authorList>
            <person name="Tang S.-K."/>
            <person name="Chunyu W.-X."/>
            <person name="Feng Y.-Z."/>
        </authorList>
    </citation>
    <scope>NUCLEOTIDE SEQUENCE [LARGE SCALE GENOMIC DNA]</scope>
    <source>
        <strain evidence="4 5">YIM 96095</strain>
    </source>
</reference>